<reference evidence="2 4" key="1">
    <citation type="submission" date="2023-01" db="EMBL/GenBank/DDBJ databases">
        <title>Genome-based reclassification of Anoxybacillus geothermalis as a later heterotypic synonym of Anoxybacillus rupiensis.</title>
        <authorList>
            <person name="Inan Bektas K."/>
            <person name="Canakci S."/>
            <person name="Belduz A.A."/>
            <person name="Guler H.H."/>
        </authorList>
    </citation>
    <scope>NUCLEOTIDE SEQUENCE [LARGE SCALE GENOMIC DNA]</scope>
    <source>
        <strain evidence="2 4">DSM 17127</strain>
    </source>
</reference>
<dbReference type="Proteomes" id="UP001213979">
    <property type="component" value="Unassembled WGS sequence"/>
</dbReference>
<dbReference type="AlphaFoldDB" id="A0ABD5IW26"/>
<keyword evidence="1" id="KW-1133">Transmembrane helix</keyword>
<name>A0ABD5IW26_9BACL</name>
<evidence type="ECO:0000313" key="2">
    <source>
        <dbReference type="EMBL" id="MDE8564620.1"/>
    </source>
</evidence>
<dbReference type="Proteomes" id="UP001339962">
    <property type="component" value="Unassembled WGS sequence"/>
</dbReference>
<comment type="caution">
    <text evidence="3">The sequence shown here is derived from an EMBL/GenBank/DDBJ whole genome shotgun (WGS) entry which is preliminary data.</text>
</comment>
<evidence type="ECO:0000256" key="1">
    <source>
        <dbReference type="SAM" id="Phobius"/>
    </source>
</evidence>
<proteinExistence type="predicted"/>
<evidence type="ECO:0000313" key="3">
    <source>
        <dbReference type="EMBL" id="MED5051874.1"/>
    </source>
</evidence>
<dbReference type="RefSeq" id="WP_044745737.1">
    <property type="nucleotide sequence ID" value="NZ_JAGUQN010000002.1"/>
</dbReference>
<keyword evidence="1" id="KW-0472">Membrane</keyword>
<protein>
    <submittedName>
        <fullName evidence="3">Uncharacterized protein</fullName>
    </submittedName>
</protein>
<feature type="transmembrane region" description="Helical" evidence="1">
    <location>
        <begin position="6"/>
        <end position="29"/>
    </location>
</feature>
<evidence type="ECO:0000313" key="5">
    <source>
        <dbReference type="Proteomes" id="UP001339962"/>
    </source>
</evidence>
<sequence length="63" mass="6878">MTQYFIDFVIVGVLIIGMTALMGVFANGVGEYVFGGSRRLEHIQKTAKTQEGWNRVGGKKISG</sequence>
<reference evidence="3 5" key="2">
    <citation type="submission" date="2023-03" db="EMBL/GenBank/DDBJ databases">
        <title>Bacillus Genome Sequencing.</title>
        <authorList>
            <person name="Dunlap C."/>
        </authorList>
    </citation>
    <scope>NUCLEOTIDE SEQUENCE [LARGE SCALE GENOMIC DNA]</scope>
    <source>
        <strain evidence="3 5">NRS-38</strain>
    </source>
</reference>
<keyword evidence="1" id="KW-0812">Transmembrane</keyword>
<dbReference type="EMBL" id="JAQOTG010000011">
    <property type="protein sequence ID" value="MDE8564620.1"/>
    <property type="molecule type" value="Genomic_DNA"/>
</dbReference>
<gene>
    <name evidence="3" type="ORF">P9850_08395</name>
    <name evidence="2" type="ORF">PNH38_12140</name>
</gene>
<evidence type="ECO:0000313" key="4">
    <source>
        <dbReference type="Proteomes" id="UP001213979"/>
    </source>
</evidence>
<keyword evidence="4" id="KW-1185">Reference proteome</keyword>
<dbReference type="EMBL" id="JARTLI010000012">
    <property type="protein sequence ID" value="MED5051874.1"/>
    <property type="molecule type" value="Genomic_DNA"/>
</dbReference>
<organism evidence="3 5">
    <name type="scientific">Anoxybacteroides rupiense</name>
    <dbReference type="NCBI Taxonomy" id="311460"/>
    <lineage>
        <taxon>Bacteria</taxon>
        <taxon>Bacillati</taxon>
        <taxon>Bacillota</taxon>
        <taxon>Bacilli</taxon>
        <taxon>Bacillales</taxon>
        <taxon>Anoxybacillaceae</taxon>
        <taxon>Anoxybacteroides</taxon>
    </lineage>
</organism>
<accession>A0ABD5IW26</accession>